<dbReference type="InterPro" id="IPR013320">
    <property type="entry name" value="ConA-like_dom_sf"/>
</dbReference>
<dbReference type="OrthoDB" id="9809583at2"/>
<protein>
    <submittedName>
        <fullName evidence="4">Glycoside hydrolase family 16</fullName>
    </submittedName>
</protein>
<dbReference type="InterPro" id="IPR026444">
    <property type="entry name" value="Secre_tail"/>
</dbReference>
<dbReference type="CDD" id="cd08023">
    <property type="entry name" value="GH16_laminarinase_like"/>
    <property type="match status" value="1"/>
</dbReference>
<feature type="signal peptide" evidence="2">
    <location>
        <begin position="1"/>
        <end position="17"/>
    </location>
</feature>
<organism evidence="4 5">
    <name type="scientific">Melioribacter roseus (strain DSM 23840 / JCM 17771 / VKM B-2668 / P3M-2)</name>
    <dbReference type="NCBI Taxonomy" id="1191523"/>
    <lineage>
        <taxon>Bacteria</taxon>
        <taxon>Pseudomonadati</taxon>
        <taxon>Ignavibacteriota</taxon>
        <taxon>Ignavibacteria</taxon>
        <taxon>Ignavibacteriales</taxon>
        <taxon>Melioribacteraceae</taxon>
        <taxon>Melioribacter</taxon>
    </lineage>
</organism>
<dbReference type="InterPro" id="IPR050546">
    <property type="entry name" value="Glycosyl_Hydrlase_16"/>
</dbReference>
<evidence type="ECO:0000256" key="1">
    <source>
        <dbReference type="ARBA" id="ARBA00006865"/>
    </source>
</evidence>
<evidence type="ECO:0000256" key="2">
    <source>
        <dbReference type="SAM" id="SignalP"/>
    </source>
</evidence>
<dbReference type="AlphaFoldDB" id="I6YUH4"/>
<evidence type="ECO:0000313" key="5">
    <source>
        <dbReference type="Proteomes" id="UP000009011"/>
    </source>
</evidence>
<keyword evidence="2" id="KW-0732">Signal</keyword>
<sequence length="431" mass="49458">MKIKFISLLIACFLIFAPDLKSQQLPPAGFELIWSDEFNGENLNPDDWGSGMKPWGAKDNNPCLIVPEDTYIEDGNLVLRIKEGNYGQYKYSCGWAWTKKWFKYGYFEMRAKYPKGKGQWPAWWMLKEGWPPEIDIAEYRGEPKSYMTQAFYWGNWSTNLLKESEGWDFTEWHTYALHWGPQFLIWYVDGKITKYFYGDEVPTDPMYMIFSAGLDGSDADSTTGFPNYYAIDYVRVYQSSDTSDCFSTPVVPNAQVNFGAWQITDTIYAKKGEYIGLAPYPSSGGEWIWSGSGLSGSSYPQYFIAQQSDTIVAKFVNACGDTSALNFYLFVNLTGIEEEKILKDDYTLLQNYPNPFNPVTTIKYRTPAYGKIELKVYDIFGQEITTLVDGLKAPGIYEEKFDGNNLPSGIYFYRLQTESGYSETRKLLLMK</sequence>
<dbReference type="Gene3D" id="2.60.120.200">
    <property type="match status" value="1"/>
</dbReference>
<dbReference type="GO" id="GO:0005975">
    <property type="term" value="P:carbohydrate metabolic process"/>
    <property type="evidence" value="ECO:0007669"/>
    <property type="project" value="InterPro"/>
</dbReference>
<dbReference type="PROSITE" id="PS51762">
    <property type="entry name" value="GH16_2"/>
    <property type="match status" value="1"/>
</dbReference>
<feature type="chain" id="PRO_5003706846" evidence="2">
    <location>
        <begin position="18"/>
        <end position="431"/>
    </location>
</feature>
<dbReference type="InterPro" id="IPR000757">
    <property type="entry name" value="Beta-glucanase-like"/>
</dbReference>
<evidence type="ECO:0000259" key="3">
    <source>
        <dbReference type="PROSITE" id="PS51762"/>
    </source>
</evidence>
<dbReference type="PANTHER" id="PTHR10963:SF55">
    <property type="entry name" value="GLYCOSIDE HYDROLASE FAMILY 16 PROTEIN"/>
    <property type="match status" value="1"/>
</dbReference>
<evidence type="ECO:0000313" key="4">
    <source>
        <dbReference type="EMBL" id="AFN74217.1"/>
    </source>
</evidence>
<name>I6YUH4_MELRP</name>
<dbReference type="Proteomes" id="UP000009011">
    <property type="component" value="Chromosome"/>
</dbReference>
<dbReference type="NCBIfam" id="TIGR04183">
    <property type="entry name" value="Por_Secre_tail"/>
    <property type="match status" value="1"/>
</dbReference>
<dbReference type="PANTHER" id="PTHR10963">
    <property type="entry name" value="GLYCOSYL HYDROLASE-RELATED"/>
    <property type="match status" value="1"/>
</dbReference>
<comment type="similarity">
    <text evidence="1">Belongs to the glycosyl hydrolase 16 family.</text>
</comment>
<keyword evidence="5" id="KW-1185">Reference proteome</keyword>
<dbReference type="Pfam" id="PF18962">
    <property type="entry name" value="Por_Secre_tail"/>
    <property type="match status" value="1"/>
</dbReference>
<dbReference type="SUPFAM" id="SSF49899">
    <property type="entry name" value="Concanavalin A-like lectins/glucanases"/>
    <property type="match status" value="1"/>
</dbReference>
<proteinExistence type="inferred from homology"/>
<dbReference type="HOGENOM" id="CLU_635856_0_0_10"/>
<dbReference type="GO" id="GO:0004553">
    <property type="term" value="F:hydrolase activity, hydrolyzing O-glycosyl compounds"/>
    <property type="evidence" value="ECO:0007669"/>
    <property type="project" value="InterPro"/>
</dbReference>
<keyword evidence="4" id="KW-0378">Hydrolase</keyword>
<dbReference type="KEGG" id="mro:MROS_0976"/>
<dbReference type="Pfam" id="PF00722">
    <property type="entry name" value="Glyco_hydro_16"/>
    <property type="match status" value="1"/>
</dbReference>
<reference evidence="4 5" key="1">
    <citation type="journal article" date="2013" name="PLoS ONE">
        <title>Genomic analysis of Melioribacter roseus, facultatively anaerobic organotrophic bacterium representing a novel deep lineage within Bacteriodetes/Chlorobi group.</title>
        <authorList>
            <person name="Kadnikov V.V."/>
            <person name="Mardanov A.V."/>
            <person name="Podosokorskaya O.A."/>
            <person name="Gavrilov S.N."/>
            <person name="Kublanov I.V."/>
            <person name="Beletsky A.V."/>
            <person name="Bonch-Osmolovskaya E.A."/>
            <person name="Ravin N.V."/>
        </authorList>
    </citation>
    <scope>NUCLEOTIDE SEQUENCE [LARGE SCALE GENOMIC DNA]</scope>
    <source>
        <strain evidence="5">JCM 17771 / P3M-2</strain>
    </source>
</reference>
<dbReference type="RefSeq" id="WP_014855653.1">
    <property type="nucleotide sequence ID" value="NC_018178.1"/>
</dbReference>
<dbReference type="EMBL" id="CP003557">
    <property type="protein sequence ID" value="AFN74217.1"/>
    <property type="molecule type" value="Genomic_DNA"/>
</dbReference>
<feature type="domain" description="GH16" evidence="3">
    <location>
        <begin position="18"/>
        <end position="242"/>
    </location>
</feature>
<dbReference type="eggNOG" id="COG2273">
    <property type="taxonomic scope" value="Bacteria"/>
</dbReference>
<dbReference type="STRING" id="1191523.MROS_0976"/>
<accession>I6YUH4</accession>
<gene>
    <name evidence="4" type="ordered locus">MROS_0976</name>
</gene>
<dbReference type="Gene3D" id="2.60.40.4070">
    <property type="match status" value="1"/>
</dbReference>